<keyword evidence="2" id="KW-0812">Transmembrane</keyword>
<evidence type="ECO:0000256" key="2">
    <source>
        <dbReference type="SAM" id="Phobius"/>
    </source>
</evidence>
<feature type="transmembrane region" description="Helical" evidence="2">
    <location>
        <begin position="20"/>
        <end position="44"/>
    </location>
</feature>
<gene>
    <name evidence="3" type="ORF">Poly51_60750</name>
</gene>
<dbReference type="AlphaFoldDB" id="A0A5C6EBE4"/>
<keyword evidence="2" id="KW-0472">Membrane</keyword>
<feature type="region of interest" description="Disordered" evidence="1">
    <location>
        <begin position="174"/>
        <end position="200"/>
    </location>
</feature>
<organism evidence="3 4">
    <name type="scientific">Rubripirellula tenax</name>
    <dbReference type="NCBI Taxonomy" id="2528015"/>
    <lineage>
        <taxon>Bacteria</taxon>
        <taxon>Pseudomonadati</taxon>
        <taxon>Planctomycetota</taxon>
        <taxon>Planctomycetia</taxon>
        <taxon>Pirellulales</taxon>
        <taxon>Pirellulaceae</taxon>
        <taxon>Rubripirellula</taxon>
    </lineage>
</organism>
<dbReference type="EMBL" id="SJPW01000012">
    <property type="protein sequence ID" value="TWU44509.1"/>
    <property type="molecule type" value="Genomic_DNA"/>
</dbReference>
<dbReference type="RefSeq" id="WP_146462445.1">
    <property type="nucleotide sequence ID" value="NZ_SJPW01000012.1"/>
</dbReference>
<dbReference type="Proteomes" id="UP000318288">
    <property type="component" value="Unassembled WGS sequence"/>
</dbReference>
<feature type="compositionally biased region" description="Basic and acidic residues" evidence="1">
    <location>
        <begin position="191"/>
        <end position="200"/>
    </location>
</feature>
<keyword evidence="4" id="KW-1185">Reference proteome</keyword>
<keyword evidence="2" id="KW-1133">Transmembrane helix</keyword>
<evidence type="ECO:0000256" key="1">
    <source>
        <dbReference type="SAM" id="MobiDB-lite"/>
    </source>
</evidence>
<accession>A0A5C6EBE4</accession>
<name>A0A5C6EBE4_9BACT</name>
<proteinExistence type="predicted"/>
<evidence type="ECO:0000313" key="3">
    <source>
        <dbReference type="EMBL" id="TWU44509.1"/>
    </source>
</evidence>
<evidence type="ECO:0000313" key="4">
    <source>
        <dbReference type="Proteomes" id="UP000318288"/>
    </source>
</evidence>
<comment type="caution">
    <text evidence="3">The sequence shown here is derived from an EMBL/GenBank/DDBJ whole genome shotgun (WGS) entry which is preliminary data.</text>
</comment>
<reference evidence="3 4" key="1">
    <citation type="submission" date="2019-02" db="EMBL/GenBank/DDBJ databases">
        <title>Deep-cultivation of Planctomycetes and their phenomic and genomic characterization uncovers novel biology.</title>
        <authorList>
            <person name="Wiegand S."/>
            <person name="Jogler M."/>
            <person name="Boedeker C."/>
            <person name="Pinto D."/>
            <person name="Vollmers J."/>
            <person name="Rivas-Marin E."/>
            <person name="Kohn T."/>
            <person name="Peeters S.H."/>
            <person name="Heuer A."/>
            <person name="Rast P."/>
            <person name="Oberbeckmann S."/>
            <person name="Bunk B."/>
            <person name="Jeske O."/>
            <person name="Meyerdierks A."/>
            <person name="Storesund J.E."/>
            <person name="Kallscheuer N."/>
            <person name="Luecker S."/>
            <person name="Lage O.M."/>
            <person name="Pohl T."/>
            <person name="Merkel B.J."/>
            <person name="Hornburger P."/>
            <person name="Mueller R.-W."/>
            <person name="Bruemmer F."/>
            <person name="Labrenz M."/>
            <person name="Spormann A.M."/>
            <person name="Op Den Camp H."/>
            <person name="Overmann J."/>
            <person name="Amann R."/>
            <person name="Jetten M.S.M."/>
            <person name="Mascher T."/>
            <person name="Medema M.H."/>
            <person name="Devos D.P."/>
            <person name="Kaster A.-K."/>
            <person name="Ovreas L."/>
            <person name="Rohde M."/>
            <person name="Galperin M.Y."/>
            <person name="Jogler C."/>
        </authorList>
    </citation>
    <scope>NUCLEOTIDE SEQUENCE [LARGE SCALE GENOMIC DNA]</scope>
    <source>
        <strain evidence="3 4">Poly51</strain>
    </source>
</reference>
<protein>
    <submittedName>
        <fullName evidence="3">Uncharacterized protein</fullName>
    </submittedName>
</protein>
<sequence length="200" mass="22445">MSIAPETSTLKESLKAKHGVLHLIAKMGPTWFVLAVMVGGWLAIHEINTGDRLVDVDEAAWRDPVQWVPNQCDSFCVYIASVTDEPLNVARPVDRLFGRTDMNLAPSAKRFNERERVAHPSANLFEVSLFTTSPPHRQRRPRVRNQMIVNSKPKRSIRFLKKIAFRNAIESRAARSKLRGISPPSTSGRASEPDGGHRTQ</sequence>